<evidence type="ECO:0000313" key="4">
    <source>
        <dbReference type="Proteomes" id="UP000046393"/>
    </source>
</evidence>
<evidence type="ECO:0000256" key="2">
    <source>
        <dbReference type="ARBA" id="ARBA00023180"/>
    </source>
</evidence>
<evidence type="ECO:0000256" key="1">
    <source>
        <dbReference type="ARBA" id="ARBA00022729"/>
    </source>
</evidence>
<proteinExistence type="predicted"/>
<accession>A0A0N5AH66</accession>
<feature type="signal peptide" evidence="3">
    <location>
        <begin position="1"/>
        <end position="20"/>
    </location>
</feature>
<dbReference type="InterPro" id="IPR031424">
    <property type="entry name" value="QVR-like"/>
</dbReference>
<dbReference type="Pfam" id="PF17064">
    <property type="entry name" value="QVR"/>
    <property type="match status" value="1"/>
</dbReference>
<dbReference type="WBParaSite" id="SMUV_0000370701-mRNA-1">
    <property type="protein sequence ID" value="SMUV_0000370701-mRNA-1"/>
    <property type="gene ID" value="SMUV_0000370701"/>
</dbReference>
<dbReference type="GO" id="GO:0030431">
    <property type="term" value="P:sleep"/>
    <property type="evidence" value="ECO:0007669"/>
    <property type="project" value="InterPro"/>
</dbReference>
<dbReference type="GO" id="GO:0032222">
    <property type="term" value="P:regulation of synaptic transmission, cholinergic"/>
    <property type="evidence" value="ECO:0007669"/>
    <property type="project" value="InterPro"/>
</dbReference>
<evidence type="ECO:0000256" key="3">
    <source>
        <dbReference type="SAM" id="SignalP"/>
    </source>
</evidence>
<keyword evidence="4" id="KW-1185">Reference proteome</keyword>
<organism evidence="4 5">
    <name type="scientific">Syphacia muris</name>
    <dbReference type="NCBI Taxonomy" id="451379"/>
    <lineage>
        <taxon>Eukaryota</taxon>
        <taxon>Metazoa</taxon>
        <taxon>Ecdysozoa</taxon>
        <taxon>Nematoda</taxon>
        <taxon>Chromadorea</taxon>
        <taxon>Rhabditida</taxon>
        <taxon>Spirurina</taxon>
        <taxon>Oxyuridomorpha</taxon>
        <taxon>Oxyuroidea</taxon>
        <taxon>Oxyuridae</taxon>
        <taxon>Syphacia</taxon>
    </lineage>
</organism>
<protein>
    <submittedName>
        <fullName evidence="5">Protein quiver</fullName>
    </submittedName>
</protein>
<dbReference type="AlphaFoldDB" id="A0A0N5AH66"/>
<sequence>MLIYQLVIAFAAFQVLEVAAVRTEVCYQCNSAIDADCASSSPEVLMKFKKKCEPELEHPPKNMTPIACRKVNQHLSSNPVRVIRECAYSEDPNLNGMRKQGSKGIYMWYYQCENTNEVCSVHTFLNSGDVHYYDF</sequence>
<feature type="chain" id="PRO_5005893066" evidence="3">
    <location>
        <begin position="21"/>
        <end position="135"/>
    </location>
</feature>
<evidence type="ECO:0000313" key="5">
    <source>
        <dbReference type="WBParaSite" id="SMUV_0000370701-mRNA-1"/>
    </source>
</evidence>
<name>A0A0N5AH66_9BILA</name>
<reference evidence="5" key="1">
    <citation type="submission" date="2017-02" db="UniProtKB">
        <authorList>
            <consortium name="WormBaseParasite"/>
        </authorList>
    </citation>
    <scope>IDENTIFICATION</scope>
</reference>
<dbReference type="Proteomes" id="UP000046393">
    <property type="component" value="Unplaced"/>
</dbReference>
<keyword evidence="2" id="KW-0325">Glycoprotein</keyword>
<keyword evidence="1 3" id="KW-0732">Signal</keyword>